<dbReference type="PROSITE" id="PS51257">
    <property type="entry name" value="PROKAR_LIPOPROTEIN"/>
    <property type="match status" value="1"/>
</dbReference>
<accession>A0AAN6DT10</accession>
<dbReference type="AlphaFoldDB" id="A0AAN6DT10"/>
<evidence type="ECO:0000313" key="1">
    <source>
        <dbReference type="EMBL" id="KAI1610938.1"/>
    </source>
</evidence>
<dbReference type="Proteomes" id="UP001203852">
    <property type="component" value="Unassembled WGS sequence"/>
</dbReference>
<comment type="caution">
    <text evidence="1">The sequence shown here is derived from an EMBL/GenBank/DDBJ whole genome shotgun (WGS) entry which is preliminary data.</text>
</comment>
<keyword evidence="2" id="KW-1185">Reference proteome</keyword>
<organism evidence="1 2">
    <name type="scientific">Exophiala viscosa</name>
    <dbReference type="NCBI Taxonomy" id="2486360"/>
    <lineage>
        <taxon>Eukaryota</taxon>
        <taxon>Fungi</taxon>
        <taxon>Dikarya</taxon>
        <taxon>Ascomycota</taxon>
        <taxon>Pezizomycotina</taxon>
        <taxon>Eurotiomycetes</taxon>
        <taxon>Chaetothyriomycetidae</taxon>
        <taxon>Chaetothyriales</taxon>
        <taxon>Herpotrichiellaceae</taxon>
        <taxon>Exophiala</taxon>
    </lineage>
</organism>
<name>A0AAN6DT10_9EURO</name>
<protein>
    <submittedName>
        <fullName evidence="1">Uncharacterized protein</fullName>
    </submittedName>
</protein>
<dbReference type="EMBL" id="MU404357">
    <property type="protein sequence ID" value="KAI1610938.1"/>
    <property type="molecule type" value="Genomic_DNA"/>
</dbReference>
<proteinExistence type="predicted"/>
<sequence>MKHDMYTLIIYTQCISGIFTSCSPCSLQVVITGSRLWSWVLLLCIALSSSPSGYCTQFAALRGEIPQKGPIAVNTDLASPDHNTPCFLIKLVSWFFVCPRIDHHDDDFPADHGVKTGPSTHPPGIHIQLCAELLFFVSIIPSLTLQRNTWVCRRSN</sequence>
<evidence type="ECO:0000313" key="2">
    <source>
        <dbReference type="Proteomes" id="UP001203852"/>
    </source>
</evidence>
<gene>
    <name evidence="1" type="ORF">EDD36DRAFT_307345</name>
</gene>
<reference evidence="1" key="1">
    <citation type="journal article" date="2022" name="bioRxiv">
        <title>Deciphering the potential niche of two novel black yeast fungi from a biological soil crust based on their genomes, phenotypes, and melanin regulation.</title>
        <authorList>
            <consortium name="DOE Joint Genome Institute"/>
            <person name="Carr E.C."/>
            <person name="Barton Q."/>
            <person name="Grambo S."/>
            <person name="Sullivan M."/>
            <person name="Renfro C.M."/>
            <person name="Kuo A."/>
            <person name="Pangilinan J."/>
            <person name="Lipzen A."/>
            <person name="Keymanesh K."/>
            <person name="Savage E."/>
            <person name="Barry K."/>
            <person name="Grigoriev I.V."/>
            <person name="Riekhof W.R."/>
            <person name="Harris S.S."/>
        </authorList>
    </citation>
    <scope>NUCLEOTIDE SEQUENCE</scope>
    <source>
        <strain evidence="1">JF 03-4F</strain>
    </source>
</reference>